<reference evidence="3 4" key="1">
    <citation type="submission" date="2017-06" db="EMBL/GenBank/DDBJ databases">
        <title>Aedes aegypti genome working group (AGWG) sequencing and assembly.</title>
        <authorList>
            <consortium name="Aedes aegypti Genome Working Group (AGWG)"/>
            <person name="Matthews B.J."/>
        </authorList>
    </citation>
    <scope>NUCLEOTIDE SEQUENCE [LARGE SCALE GENOMIC DNA]</scope>
    <source>
        <strain evidence="3 4">LVP_AGWG</strain>
    </source>
</reference>
<proteinExistence type="predicted"/>
<feature type="region of interest" description="Disordered" evidence="1">
    <location>
        <begin position="457"/>
        <end position="482"/>
    </location>
</feature>
<keyword evidence="2" id="KW-0812">Transmembrane</keyword>
<dbReference type="Proteomes" id="UP000008820">
    <property type="component" value="Chromosome 1"/>
</dbReference>
<feature type="transmembrane region" description="Helical" evidence="2">
    <location>
        <begin position="511"/>
        <end position="533"/>
    </location>
</feature>
<sequence>MLQASLEQEREPQQAIRMTSLWDSITSLFQSSGTQEVRSEWDRTMEQRNLELISTLKRTTDPTEFATVVRKGAQMDLTCLQAVPEALKKLNINIPNLAIYVLGDTSKTYKCGSSTKGVSIDLDLRNNHFELHCGANLNQKPRGKVGSNDCLFESLAQAIPQLLDVPASEFHSGNIRGRSTDRDGSRSRRSRSRSLSVHDDPEEETSTLEHLLTRFYGIFDVAGVVQGVAERARINRNEVLRGGRSQHQDRHSSDVRLHASHVIRIQITDGATNQLSESNTALYTYLTTQIGYTELVETWANKWGGIGKDIDELQALLLKLLESVDFSHDSPRMMPNVSLKYLQNTVDELNELLRRIDPYATAITLTDQGFWASLFGDNVITADTIVGICKDSFITVLNKWLRIDRKHFMNEDSIKNVLEQVLKIIKNTNLSKLLQLGRKAFKKLLQLLLTKQKCDNGKNDRQDKDKDDEDGENKSSSGNKAKNGAIWSSVKETVQQEARCNNVNPSSFLKIAGWILLGVALVTAIAFAIYMVVPCIINLITVVDTVTIVKTIIVVAG</sequence>
<organism evidence="3 4">
    <name type="scientific">Aedes aegypti</name>
    <name type="common">Yellowfever mosquito</name>
    <name type="synonym">Culex aegypti</name>
    <dbReference type="NCBI Taxonomy" id="7159"/>
    <lineage>
        <taxon>Eukaryota</taxon>
        <taxon>Metazoa</taxon>
        <taxon>Ecdysozoa</taxon>
        <taxon>Arthropoda</taxon>
        <taxon>Hexapoda</taxon>
        <taxon>Insecta</taxon>
        <taxon>Pterygota</taxon>
        <taxon>Neoptera</taxon>
        <taxon>Endopterygota</taxon>
        <taxon>Diptera</taxon>
        <taxon>Nematocera</taxon>
        <taxon>Culicoidea</taxon>
        <taxon>Culicidae</taxon>
        <taxon>Culicinae</taxon>
        <taxon>Aedini</taxon>
        <taxon>Aedes</taxon>
        <taxon>Stegomyia</taxon>
    </lineage>
</organism>
<protein>
    <submittedName>
        <fullName evidence="3">Uncharacterized protein</fullName>
    </submittedName>
</protein>
<evidence type="ECO:0000313" key="4">
    <source>
        <dbReference type="Proteomes" id="UP000008820"/>
    </source>
</evidence>
<evidence type="ECO:0000313" key="3">
    <source>
        <dbReference type="EnsemblMetazoa" id="AAEL023991-PA"/>
    </source>
</evidence>
<dbReference type="EnsemblMetazoa" id="AAEL023991-RA">
    <property type="protein sequence ID" value="AAEL023991-PA"/>
    <property type="gene ID" value="AAEL023991"/>
</dbReference>
<keyword evidence="4" id="KW-1185">Reference proteome</keyword>
<evidence type="ECO:0000256" key="2">
    <source>
        <dbReference type="SAM" id="Phobius"/>
    </source>
</evidence>
<keyword evidence="2" id="KW-0472">Membrane</keyword>
<dbReference type="AlphaFoldDB" id="A0A6I8U4R6"/>
<dbReference type="OrthoDB" id="7728523at2759"/>
<accession>A0A6I8U4R6</accession>
<keyword evidence="2" id="KW-1133">Transmembrane helix</keyword>
<evidence type="ECO:0000256" key="1">
    <source>
        <dbReference type="SAM" id="MobiDB-lite"/>
    </source>
</evidence>
<name>A0A6I8U4R6_AEDAE</name>
<gene>
    <name evidence="3" type="primary">110674263</name>
</gene>
<feature type="region of interest" description="Disordered" evidence="1">
    <location>
        <begin position="173"/>
        <end position="203"/>
    </location>
</feature>
<dbReference type="InParanoid" id="A0A6I8U4R6"/>
<reference evidence="3" key="2">
    <citation type="submission" date="2020-05" db="UniProtKB">
        <authorList>
            <consortium name="EnsemblMetazoa"/>
        </authorList>
    </citation>
    <scope>IDENTIFICATION</scope>
    <source>
        <strain evidence="3">LVP_AGWG</strain>
    </source>
</reference>